<proteinExistence type="predicted"/>
<comment type="caution">
    <text evidence="1">The sequence shown here is derived from an EMBL/GenBank/DDBJ whole genome shotgun (WGS) entry which is preliminary data.</text>
</comment>
<dbReference type="Proteomes" id="UP001234202">
    <property type="component" value="Unassembled WGS sequence"/>
</dbReference>
<dbReference type="EMBL" id="JASBWV010000004">
    <property type="protein sequence ID" value="KAJ9126835.1"/>
    <property type="molecule type" value="Genomic_DNA"/>
</dbReference>
<evidence type="ECO:0000313" key="1">
    <source>
        <dbReference type="EMBL" id="KAJ9126835.1"/>
    </source>
</evidence>
<gene>
    <name evidence="1" type="ORF">QFC24_001868</name>
</gene>
<keyword evidence="2" id="KW-1185">Reference proteome</keyword>
<sequence length="525" mass="57867">MFSNAYSGSSTVGQGEFDPSLSLHEQTYGTVNGMIMAQPGGTQKSELPTQESQYALPPISQDFARPLLSETRRPATSAGVIQRLMSTGSFTTNSPTGVSTHSDFDQSPELHQNQSEQTTYNNMNGMMLSQSNMSSRPEQIQPSHTSSGYNVPSAQANYAHLTLDQQQQQQQRRQGEMSNYNGTFAHTLDGIDPNLTGMLNYMDITRRFSVPTLTNAPFKYPTTPASATAAASGMNSARSMNNVRFNPIKAESGHTVSTQYDNAQQRPGSSGGPIFATDYRMGMPGSFDPAIAAPNGFFGSNGEMTPQQQQQLYTLQSAASGVFPSTSYSSNGSMIDHRNSSYSSVSLDSTRHDSLTDNSRNPSLPDIYFNHHLRRPSMDARPDLYLHQQQMQRRPSTGHTTTLAEAAAHQMALGDRGDDPLSGPAHRKRPRRKFDQIERLYLCGYEGCNKSYGTLNHLNAHVSMQKHGQKRRPEEFKEIRAAWRRRKKEEAKIAAEHVATVHGGGVNIEDAEKAAYEAQGKWLAH</sequence>
<reference evidence="1" key="1">
    <citation type="submission" date="2023-04" db="EMBL/GenBank/DDBJ databases">
        <title>Draft Genome sequencing of Naganishia species isolated from polar environments using Oxford Nanopore Technology.</title>
        <authorList>
            <person name="Leo P."/>
            <person name="Venkateswaran K."/>
        </authorList>
    </citation>
    <scope>NUCLEOTIDE SEQUENCE</scope>
    <source>
        <strain evidence="1">DBVPG 5303</strain>
    </source>
</reference>
<accession>A0ACC2XS30</accession>
<protein>
    <submittedName>
        <fullName evidence="1">Uncharacterized protein</fullName>
    </submittedName>
</protein>
<organism evidence="1 2">
    <name type="scientific">Naganishia onofrii</name>
    <dbReference type="NCBI Taxonomy" id="1851511"/>
    <lineage>
        <taxon>Eukaryota</taxon>
        <taxon>Fungi</taxon>
        <taxon>Dikarya</taxon>
        <taxon>Basidiomycota</taxon>
        <taxon>Agaricomycotina</taxon>
        <taxon>Tremellomycetes</taxon>
        <taxon>Filobasidiales</taxon>
        <taxon>Filobasidiaceae</taxon>
        <taxon>Naganishia</taxon>
    </lineage>
</organism>
<name>A0ACC2XS30_9TREE</name>
<evidence type="ECO:0000313" key="2">
    <source>
        <dbReference type="Proteomes" id="UP001234202"/>
    </source>
</evidence>